<feature type="transmembrane region" description="Helical" evidence="17">
    <location>
        <begin position="215"/>
        <end position="233"/>
    </location>
</feature>
<organism evidence="18 19">
    <name type="scientific">Pseudidiomarina atlantica</name>
    <dbReference type="NCBI Taxonomy" id="1517416"/>
    <lineage>
        <taxon>Bacteria</taxon>
        <taxon>Pseudomonadati</taxon>
        <taxon>Pseudomonadota</taxon>
        <taxon>Gammaproteobacteria</taxon>
        <taxon>Alteromonadales</taxon>
        <taxon>Idiomarinaceae</taxon>
        <taxon>Pseudidiomarina</taxon>
    </lineage>
</organism>
<keyword evidence="10" id="KW-0443">Lipid metabolism</keyword>
<evidence type="ECO:0000256" key="15">
    <source>
        <dbReference type="RuleBase" id="RU003750"/>
    </source>
</evidence>
<feature type="transmembrane region" description="Helical" evidence="17">
    <location>
        <begin position="12"/>
        <end position="33"/>
    </location>
</feature>
<feature type="transmembrane region" description="Helical" evidence="17">
    <location>
        <begin position="192"/>
        <end position="209"/>
    </location>
</feature>
<protein>
    <recommendedName>
        <fullName evidence="5">CDP-diacylglycerol--serine O-phosphatidyltransferase</fullName>
        <ecNumber evidence="4">2.7.8.8</ecNumber>
    </recommendedName>
    <alternativeName>
        <fullName evidence="14">Phosphatidylserine synthase</fullName>
    </alternativeName>
</protein>
<keyword evidence="8 17" id="KW-0812">Transmembrane</keyword>
<keyword evidence="11 17" id="KW-0472">Membrane</keyword>
<dbReference type="InterPro" id="IPR043130">
    <property type="entry name" value="CDP-OH_PTrfase_TM_dom"/>
</dbReference>
<dbReference type="Pfam" id="PF01066">
    <property type="entry name" value="CDP-OH_P_transf"/>
    <property type="match status" value="1"/>
</dbReference>
<keyword evidence="6" id="KW-0444">Lipid biosynthesis</keyword>
<evidence type="ECO:0000256" key="14">
    <source>
        <dbReference type="ARBA" id="ARBA00032361"/>
    </source>
</evidence>
<dbReference type="RefSeq" id="WP_034734280.1">
    <property type="nucleotide sequence ID" value="NZ_JPIN01000019.1"/>
</dbReference>
<gene>
    <name evidence="18" type="ORF">IDAT_12680</name>
</gene>
<proteinExistence type="inferred from homology"/>
<dbReference type="EC" id="2.7.8.8" evidence="4"/>
<dbReference type="PANTHER" id="PTHR14269:SF61">
    <property type="entry name" value="CDP-DIACYLGLYCEROL--SERINE O-PHOSPHATIDYLTRANSFERASE"/>
    <property type="match status" value="1"/>
</dbReference>
<dbReference type="OrthoDB" id="9777147at2"/>
<dbReference type="Proteomes" id="UP000053718">
    <property type="component" value="Unassembled WGS sequence"/>
</dbReference>
<dbReference type="NCBIfam" id="TIGR00473">
    <property type="entry name" value="pssA"/>
    <property type="match status" value="1"/>
</dbReference>
<evidence type="ECO:0000256" key="9">
    <source>
        <dbReference type="ARBA" id="ARBA00022989"/>
    </source>
</evidence>
<evidence type="ECO:0000256" key="8">
    <source>
        <dbReference type="ARBA" id="ARBA00022692"/>
    </source>
</evidence>
<evidence type="ECO:0000256" key="11">
    <source>
        <dbReference type="ARBA" id="ARBA00023136"/>
    </source>
</evidence>
<name>A0A094IPQ5_9GAMM</name>
<dbReference type="InterPro" id="IPR004533">
    <property type="entry name" value="CDP-diaglyc--ser_O-PTrfase"/>
</dbReference>
<keyword evidence="7 15" id="KW-0808">Transferase</keyword>
<dbReference type="InterPro" id="IPR000462">
    <property type="entry name" value="CDP-OH_P_trans"/>
</dbReference>
<dbReference type="GO" id="GO:0012505">
    <property type="term" value="C:endomembrane system"/>
    <property type="evidence" value="ECO:0007669"/>
    <property type="project" value="UniProtKB-SubCell"/>
</dbReference>
<dbReference type="InterPro" id="IPR050324">
    <property type="entry name" value="CDP-alcohol_PTase-I"/>
</dbReference>
<evidence type="ECO:0000256" key="17">
    <source>
        <dbReference type="SAM" id="Phobius"/>
    </source>
</evidence>
<feature type="region of interest" description="Disordered" evidence="16">
    <location>
        <begin position="256"/>
        <end position="282"/>
    </location>
</feature>
<comment type="catalytic activity">
    <reaction evidence="1">
        <text>a CDP-1,2-diacyl-sn-glycerol + L-serine = a 1,2-diacyl-sn-glycero-3-phospho-L-serine + CMP + H(+)</text>
        <dbReference type="Rhea" id="RHEA:16913"/>
        <dbReference type="ChEBI" id="CHEBI:15378"/>
        <dbReference type="ChEBI" id="CHEBI:33384"/>
        <dbReference type="ChEBI" id="CHEBI:57262"/>
        <dbReference type="ChEBI" id="CHEBI:58332"/>
        <dbReference type="ChEBI" id="CHEBI:60377"/>
        <dbReference type="EC" id="2.7.8.8"/>
    </reaction>
</comment>
<dbReference type="InterPro" id="IPR048254">
    <property type="entry name" value="CDP_ALCOHOL_P_TRANSF_CS"/>
</dbReference>
<dbReference type="eggNOG" id="COG1183">
    <property type="taxonomic scope" value="Bacteria"/>
</dbReference>
<evidence type="ECO:0000256" key="5">
    <source>
        <dbReference type="ARBA" id="ARBA00017171"/>
    </source>
</evidence>
<dbReference type="Gene3D" id="1.20.120.1760">
    <property type="match status" value="1"/>
</dbReference>
<evidence type="ECO:0000256" key="4">
    <source>
        <dbReference type="ARBA" id="ARBA00013174"/>
    </source>
</evidence>
<dbReference type="PANTHER" id="PTHR14269">
    <property type="entry name" value="CDP-DIACYLGLYCEROL--GLYCEROL-3-PHOSPHATE 3-PHOSPHATIDYLTRANSFERASE-RELATED"/>
    <property type="match status" value="1"/>
</dbReference>
<comment type="caution">
    <text evidence="18">The sequence shown here is derived from an EMBL/GenBank/DDBJ whole genome shotgun (WGS) entry which is preliminary data.</text>
</comment>
<accession>A0A094IPQ5</accession>
<dbReference type="GO" id="GO:0008654">
    <property type="term" value="P:phospholipid biosynthetic process"/>
    <property type="evidence" value="ECO:0007669"/>
    <property type="project" value="UniProtKB-KW"/>
</dbReference>
<dbReference type="EMBL" id="JPIN01000019">
    <property type="protein sequence ID" value="KFZ27814.1"/>
    <property type="molecule type" value="Genomic_DNA"/>
</dbReference>
<dbReference type="AlphaFoldDB" id="A0A094IPQ5"/>
<evidence type="ECO:0000256" key="3">
    <source>
        <dbReference type="ARBA" id="ARBA00010441"/>
    </source>
</evidence>
<comment type="subcellular location">
    <subcellularLocation>
        <location evidence="2">Endomembrane system</location>
        <topology evidence="2">Multi-pass membrane protein</topology>
    </subcellularLocation>
</comment>
<dbReference type="STRING" id="1517416.IDAT_12680"/>
<feature type="transmembrane region" description="Helical" evidence="17">
    <location>
        <begin position="101"/>
        <end position="118"/>
    </location>
</feature>
<dbReference type="GO" id="GO:0003882">
    <property type="term" value="F:CDP-diacylglycerol-serine O-phosphatidyltransferase activity"/>
    <property type="evidence" value="ECO:0007669"/>
    <property type="project" value="UniProtKB-EC"/>
</dbReference>
<evidence type="ECO:0000256" key="7">
    <source>
        <dbReference type="ARBA" id="ARBA00022679"/>
    </source>
</evidence>
<evidence type="ECO:0000313" key="19">
    <source>
        <dbReference type="Proteomes" id="UP000053718"/>
    </source>
</evidence>
<reference evidence="18 19" key="1">
    <citation type="submission" date="2014-06" db="EMBL/GenBank/DDBJ databases">
        <title>Draft genome sequence of Idiomarina sp. MCCC 1A10513.</title>
        <authorList>
            <person name="Du J."/>
            <person name="Lai Q."/>
            <person name="Shao Z."/>
        </authorList>
    </citation>
    <scope>NUCLEOTIDE SEQUENCE [LARGE SCALE GENOMIC DNA]</scope>
    <source>
        <strain evidence="18 19">MCCC 1A10513</strain>
    </source>
</reference>
<evidence type="ECO:0000256" key="1">
    <source>
        <dbReference type="ARBA" id="ARBA00000287"/>
    </source>
</evidence>
<sequence length="282" mass="30760">MPNTPSTKNRGIFLLPNLLTTAGLFSGFFAIVASMNNQFESAAIAIFVAMVFDGLDGRVARMTNTESDFGAEYDSMADIVSFGMAPALVMYNWALSDLGKFGWLAAFIFVAGGALRLARFNTNLGTSDKRYFQGLAIPSAAAIVSGLVWVGTKYQVDPNSISYLAAILTICAGLLMVSNFRYHSFKDVDWRGRVSFVVILIIVLAFVVVATEPSLVLFSIFFLYALSGPILTIRSVNRLELKHVVGDTDEECEAAKNADKREVEAKEAAKTVQKDDKKETSE</sequence>
<dbReference type="GO" id="GO:0016020">
    <property type="term" value="C:membrane"/>
    <property type="evidence" value="ECO:0007669"/>
    <property type="project" value="InterPro"/>
</dbReference>
<evidence type="ECO:0000256" key="6">
    <source>
        <dbReference type="ARBA" id="ARBA00022516"/>
    </source>
</evidence>
<keyword evidence="13" id="KW-1208">Phospholipid metabolism</keyword>
<evidence type="ECO:0000256" key="2">
    <source>
        <dbReference type="ARBA" id="ARBA00004127"/>
    </source>
</evidence>
<evidence type="ECO:0000313" key="18">
    <source>
        <dbReference type="EMBL" id="KFZ27814.1"/>
    </source>
</evidence>
<dbReference type="PROSITE" id="PS00379">
    <property type="entry name" value="CDP_ALCOHOL_P_TRANSF"/>
    <property type="match status" value="1"/>
</dbReference>
<keyword evidence="9 17" id="KW-1133">Transmembrane helix</keyword>
<evidence type="ECO:0000256" key="10">
    <source>
        <dbReference type="ARBA" id="ARBA00023098"/>
    </source>
</evidence>
<comment type="similarity">
    <text evidence="3 15">Belongs to the CDP-alcohol phosphatidyltransferase class-I family.</text>
</comment>
<keyword evidence="12" id="KW-0594">Phospholipid biosynthesis</keyword>
<evidence type="ECO:0000256" key="13">
    <source>
        <dbReference type="ARBA" id="ARBA00023264"/>
    </source>
</evidence>
<feature type="transmembrane region" description="Helical" evidence="17">
    <location>
        <begin position="161"/>
        <end position="180"/>
    </location>
</feature>
<evidence type="ECO:0000256" key="12">
    <source>
        <dbReference type="ARBA" id="ARBA00023209"/>
    </source>
</evidence>
<keyword evidence="19" id="KW-1185">Reference proteome</keyword>
<evidence type="ECO:0000256" key="16">
    <source>
        <dbReference type="SAM" id="MobiDB-lite"/>
    </source>
</evidence>
<feature type="transmembrane region" description="Helical" evidence="17">
    <location>
        <begin position="130"/>
        <end position="149"/>
    </location>
</feature>